<name>A0ABV6UWT9_9ACTN</name>
<dbReference type="EMBL" id="JBHEZZ010000025">
    <property type="protein sequence ID" value="MFC1405940.1"/>
    <property type="molecule type" value="Genomic_DNA"/>
</dbReference>
<dbReference type="Gene3D" id="3.40.605.10">
    <property type="entry name" value="Aldehyde Dehydrogenase, Chain A, domain 1"/>
    <property type="match status" value="1"/>
</dbReference>
<dbReference type="Proteomes" id="UP001592528">
    <property type="component" value="Unassembled WGS sequence"/>
</dbReference>
<feature type="domain" description="Aldehyde dehydrogenase" evidence="4">
    <location>
        <begin position="25"/>
        <end position="501"/>
    </location>
</feature>
<dbReference type="RefSeq" id="WP_051724859.1">
    <property type="nucleotide sequence ID" value="NZ_JBHEZZ010000025.1"/>
</dbReference>
<dbReference type="InterPro" id="IPR015590">
    <property type="entry name" value="Aldehyde_DH_dom"/>
</dbReference>
<feature type="region of interest" description="Disordered" evidence="3">
    <location>
        <begin position="30"/>
        <end position="52"/>
    </location>
</feature>
<dbReference type="SUPFAM" id="SSF53720">
    <property type="entry name" value="ALDH-like"/>
    <property type="match status" value="1"/>
</dbReference>
<dbReference type="InterPro" id="IPR016161">
    <property type="entry name" value="Ald_DH/histidinol_DH"/>
</dbReference>
<accession>A0ABV6UWT9</accession>
<protein>
    <submittedName>
        <fullName evidence="5">Aldehyde dehydrogenase</fullName>
    </submittedName>
</protein>
<dbReference type="Gene3D" id="3.40.309.10">
    <property type="entry name" value="Aldehyde Dehydrogenase, Chain A, domain 2"/>
    <property type="match status" value="1"/>
</dbReference>
<dbReference type="Pfam" id="PF00171">
    <property type="entry name" value="Aldedh"/>
    <property type="match status" value="1"/>
</dbReference>
<comment type="similarity">
    <text evidence="1">Belongs to the aldehyde dehydrogenase family.</text>
</comment>
<sequence length="505" mass="51995">MTATSEAPTAVAEVPTARLFVNGAWREGGDGSYPVVDPSTEQPVGRAPEASADDVADAVAAAREAFESWSRTSPAQRAAVLDRIADLLLARNDDFVPLLQAETGATIRVASAMQVPVAAERFRRYARGALEPAVSALAPQPVAATPLAAGGLTSAVAARRPVGVVGCITSYNFPIVNLAGKLAPALAAGNTVVAKPAPQDPLGCLKLGEVFEEAGAPPGIFNVVTGSGAATGAVLVASPDVDMISFTGSTAVGRRIAADGGLTMKRLLLELGGKGAGIVLEDADLRAAVSAVGSAWSFHSGQICTAPTRVLVHESRHDEVVAALAAYAAALTVGDPLSPDTVVGPVITAQHRDRVEGYIAGALAEGARLVCGGTRKEHADGFPVLPDTGFYVAPTLLADVTPTMTIAREEVFGPVVVVIPFRDEEEAVAIANSTEFGLYDYVFTADTARAYALAARLRTGHVGINTAQRNMEAPFGGFKQSGVGRDGGSYGLQAYSEVQAVIWQS</sequence>
<dbReference type="InterPro" id="IPR016163">
    <property type="entry name" value="Ald_DH_C"/>
</dbReference>
<proteinExistence type="inferred from homology"/>
<dbReference type="InterPro" id="IPR016162">
    <property type="entry name" value="Ald_DH_N"/>
</dbReference>
<evidence type="ECO:0000256" key="3">
    <source>
        <dbReference type="SAM" id="MobiDB-lite"/>
    </source>
</evidence>
<evidence type="ECO:0000313" key="5">
    <source>
        <dbReference type="EMBL" id="MFC1405940.1"/>
    </source>
</evidence>
<evidence type="ECO:0000256" key="2">
    <source>
        <dbReference type="ARBA" id="ARBA00023002"/>
    </source>
</evidence>
<evidence type="ECO:0000256" key="1">
    <source>
        <dbReference type="ARBA" id="ARBA00009986"/>
    </source>
</evidence>
<dbReference type="PANTHER" id="PTHR42804:SF1">
    <property type="entry name" value="ALDEHYDE DEHYDROGENASE-RELATED"/>
    <property type="match status" value="1"/>
</dbReference>
<keyword evidence="6" id="KW-1185">Reference proteome</keyword>
<organism evidence="5 6">
    <name type="scientific">Streptacidiphilus cavernicola</name>
    <dbReference type="NCBI Taxonomy" id="3342716"/>
    <lineage>
        <taxon>Bacteria</taxon>
        <taxon>Bacillati</taxon>
        <taxon>Actinomycetota</taxon>
        <taxon>Actinomycetes</taxon>
        <taxon>Kitasatosporales</taxon>
        <taxon>Streptomycetaceae</taxon>
        <taxon>Streptacidiphilus</taxon>
    </lineage>
</organism>
<reference evidence="5 6" key="1">
    <citation type="submission" date="2024-09" db="EMBL/GenBank/DDBJ databases">
        <authorList>
            <person name="Lee S.D."/>
        </authorList>
    </citation>
    <scope>NUCLEOTIDE SEQUENCE [LARGE SCALE GENOMIC DNA]</scope>
    <source>
        <strain evidence="5 6">N1-5</strain>
    </source>
</reference>
<comment type="caution">
    <text evidence="5">The sequence shown here is derived from an EMBL/GenBank/DDBJ whole genome shotgun (WGS) entry which is preliminary data.</text>
</comment>
<keyword evidence="2" id="KW-0560">Oxidoreductase</keyword>
<gene>
    <name evidence="5" type="ORF">ACEZDJ_32075</name>
</gene>
<evidence type="ECO:0000259" key="4">
    <source>
        <dbReference type="Pfam" id="PF00171"/>
    </source>
</evidence>
<dbReference type="PANTHER" id="PTHR42804">
    <property type="entry name" value="ALDEHYDE DEHYDROGENASE"/>
    <property type="match status" value="1"/>
</dbReference>
<evidence type="ECO:0000313" key="6">
    <source>
        <dbReference type="Proteomes" id="UP001592528"/>
    </source>
</evidence>